<comment type="caution">
    <text evidence="4">The sequence shown here is derived from an EMBL/GenBank/DDBJ whole genome shotgun (WGS) entry which is preliminary data.</text>
</comment>
<gene>
    <name evidence="4" type="ORF">VPK24_09050</name>
</gene>
<accession>A0ABW7C9F3</accession>
<proteinExistence type="inferred from homology"/>
<feature type="domain" description="ABC1 atypical kinase-like" evidence="3">
    <location>
        <begin position="95"/>
        <end position="340"/>
    </location>
</feature>
<evidence type="ECO:0000313" key="4">
    <source>
        <dbReference type="EMBL" id="MFG3817780.1"/>
    </source>
</evidence>
<dbReference type="InterPro" id="IPR050154">
    <property type="entry name" value="UbiB_kinase"/>
</dbReference>
<dbReference type="RefSeq" id="WP_393012342.1">
    <property type="nucleotide sequence ID" value="NZ_JAZAQF010000057.1"/>
</dbReference>
<sequence>MLVKAKPQPLAPRWQKPRYSSWERQKDVTIAIGRFVSALWWDRVRKQNSSEQRSRRAQWLAQTLVNLGPAFIKVGQALSTRPDLLPGEYITALSRLQDAVPPFSTDLAIATIEAELGQSVQELFAEFEPEPIAAASLGQVHRAVLPGGDRVVVKVQRPGLEPLFDLDFKVLRRLIHWSELLFPWTQQYDLESIYQEFFRILYQEIDYVHEAHNADHFRQNFQEFQNVRVPKIHWPYTTSRVLVMEYLPGIKVDDCEALVSCGIDTKKLNQLGVCCYLKQLLQDGFFQADPHPGNLAVTQDGSLIFYDFGMFVEVKSLAKEQMLQTLFAVLKKDSESVLESLISMGLIEPVSDMRPVRKLLQFTLERFAERPVDVNAFTEMRREIATLFEQQPFRLPAQMTYILKSITTLDGIARRLDPEYNLIALAKPFVKQFAGIDPNRSLAEGPGANKTQKWLGLAKLALDTVQAQLSKPNPTVLAIQRLEQRIERGELELRVRSTETDRALKRLNLSIECLMYTCLAGCLLISGAVLVTGPLAHWAAFVFAGSGVAVVLLVRAVVRLSVRKRLDQFME</sequence>
<keyword evidence="2" id="KW-0472">Membrane</keyword>
<dbReference type="PANTHER" id="PTHR10566">
    <property type="entry name" value="CHAPERONE-ACTIVITY OF BC1 COMPLEX CABC1 -RELATED"/>
    <property type="match status" value="1"/>
</dbReference>
<dbReference type="PANTHER" id="PTHR10566:SF113">
    <property type="entry name" value="PROTEIN ACTIVITY OF BC1 COMPLEX KINASE 7, CHLOROPLASTIC"/>
    <property type="match status" value="1"/>
</dbReference>
<keyword evidence="2" id="KW-1133">Transmembrane helix</keyword>
<reference evidence="5" key="1">
    <citation type="journal article" date="2024" name="Algal Res.">
        <title>Biochemical, toxicological and genomic investigation of a high-biomass producing Limnothrix strain isolated from Italian shallow drinking water reservoir.</title>
        <authorList>
            <person name="Simonazzi M."/>
            <person name="Shishido T.K."/>
            <person name="Delbaje E."/>
            <person name="Wahlsten M."/>
            <person name="Fewer D.P."/>
            <person name="Sivonen K."/>
            <person name="Pezzolesi L."/>
            <person name="Pistocchi R."/>
        </authorList>
    </citation>
    <scope>NUCLEOTIDE SEQUENCE [LARGE SCALE GENOMIC DNA]</scope>
    <source>
        <strain evidence="5">LRLZ20PSL1</strain>
    </source>
</reference>
<feature type="transmembrane region" description="Helical" evidence="2">
    <location>
        <begin position="538"/>
        <end position="558"/>
    </location>
</feature>
<dbReference type="Proteomes" id="UP001604335">
    <property type="component" value="Unassembled WGS sequence"/>
</dbReference>
<evidence type="ECO:0000313" key="5">
    <source>
        <dbReference type="Proteomes" id="UP001604335"/>
    </source>
</evidence>
<evidence type="ECO:0000256" key="1">
    <source>
        <dbReference type="ARBA" id="ARBA00009670"/>
    </source>
</evidence>
<dbReference type="CDD" id="cd05121">
    <property type="entry name" value="ABC1_ADCK3-like"/>
    <property type="match status" value="1"/>
</dbReference>
<dbReference type="SUPFAM" id="SSF56112">
    <property type="entry name" value="Protein kinase-like (PK-like)"/>
    <property type="match status" value="1"/>
</dbReference>
<dbReference type="GO" id="GO:0016301">
    <property type="term" value="F:kinase activity"/>
    <property type="evidence" value="ECO:0007669"/>
    <property type="project" value="UniProtKB-KW"/>
</dbReference>
<name>A0ABW7C9F3_9CYAN</name>
<evidence type="ECO:0000256" key="2">
    <source>
        <dbReference type="SAM" id="Phobius"/>
    </source>
</evidence>
<protein>
    <submittedName>
        <fullName evidence="4">AarF/ABC1/UbiB kinase family protein</fullName>
    </submittedName>
</protein>
<organism evidence="4 5">
    <name type="scientific">Limnothrix redekei LRLZ20PSL1</name>
    <dbReference type="NCBI Taxonomy" id="3112953"/>
    <lineage>
        <taxon>Bacteria</taxon>
        <taxon>Bacillati</taxon>
        <taxon>Cyanobacteriota</taxon>
        <taxon>Cyanophyceae</taxon>
        <taxon>Pseudanabaenales</taxon>
        <taxon>Pseudanabaenaceae</taxon>
        <taxon>Limnothrix</taxon>
    </lineage>
</organism>
<keyword evidence="4" id="KW-0808">Transferase</keyword>
<dbReference type="Pfam" id="PF03109">
    <property type="entry name" value="ABC1"/>
    <property type="match status" value="1"/>
</dbReference>
<dbReference type="InterPro" id="IPR004147">
    <property type="entry name" value="ABC1_dom"/>
</dbReference>
<evidence type="ECO:0000259" key="3">
    <source>
        <dbReference type="Pfam" id="PF03109"/>
    </source>
</evidence>
<dbReference type="InterPro" id="IPR011009">
    <property type="entry name" value="Kinase-like_dom_sf"/>
</dbReference>
<keyword evidence="2" id="KW-0812">Transmembrane</keyword>
<comment type="similarity">
    <text evidence="1">Belongs to the protein kinase superfamily. ADCK protein kinase family.</text>
</comment>
<feature type="transmembrane region" description="Helical" evidence="2">
    <location>
        <begin position="513"/>
        <end position="532"/>
    </location>
</feature>
<dbReference type="EMBL" id="JAZAQF010000057">
    <property type="protein sequence ID" value="MFG3817780.1"/>
    <property type="molecule type" value="Genomic_DNA"/>
</dbReference>
<keyword evidence="5" id="KW-1185">Reference proteome</keyword>
<keyword evidence="4" id="KW-0418">Kinase</keyword>